<dbReference type="GO" id="GO:0005886">
    <property type="term" value="C:plasma membrane"/>
    <property type="evidence" value="ECO:0007669"/>
    <property type="project" value="UniProtKB-SubCell"/>
</dbReference>
<evidence type="ECO:0000259" key="8">
    <source>
        <dbReference type="Pfam" id="PF01052"/>
    </source>
</evidence>
<feature type="compositionally biased region" description="Basic and acidic residues" evidence="7">
    <location>
        <begin position="65"/>
        <end position="75"/>
    </location>
</feature>
<dbReference type="GO" id="GO:0009425">
    <property type="term" value="C:bacterial-type flagellum basal body"/>
    <property type="evidence" value="ECO:0007669"/>
    <property type="project" value="InterPro"/>
</dbReference>
<dbReference type="PANTHER" id="PTHR43484">
    <property type="match status" value="1"/>
</dbReference>
<dbReference type="Pfam" id="PF04509">
    <property type="entry name" value="CheC"/>
    <property type="match status" value="2"/>
</dbReference>
<dbReference type="EMBL" id="QFFZ01000017">
    <property type="protein sequence ID" value="TEB11131.1"/>
    <property type="molecule type" value="Genomic_DNA"/>
</dbReference>
<reference evidence="10 11" key="1">
    <citation type="journal article" date="2018" name="Environ. Microbiol.">
        <title>Novel energy conservation strategies and behaviour of Pelotomaculum schinkii driving syntrophic propionate catabolism.</title>
        <authorList>
            <person name="Hidalgo-Ahumada C.A.P."/>
            <person name="Nobu M.K."/>
            <person name="Narihiro T."/>
            <person name="Tamaki H."/>
            <person name="Liu W.T."/>
            <person name="Kamagata Y."/>
            <person name="Stams A.J.M."/>
            <person name="Imachi H."/>
            <person name="Sousa D.Z."/>
        </authorList>
    </citation>
    <scope>NUCLEOTIDE SEQUENCE [LARGE SCALE GENOMIC DNA]</scope>
    <source>
        <strain evidence="10 11">MGP</strain>
    </source>
</reference>
<keyword evidence="11" id="KW-1185">Reference proteome</keyword>
<keyword evidence="10" id="KW-0282">Flagellum</keyword>
<evidence type="ECO:0000256" key="2">
    <source>
        <dbReference type="ARBA" id="ARBA00009226"/>
    </source>
</evidence>
<dbReference type="NCBIfam" id="TIGR02480">
    <property type="entry name" value="fliN"/>
    <property type="match status" value="1"/>
</dbReference>
<evidence type="ECO:0000256" key="5">
    <source>
        <dbReference type="ARBA" id="ARBA00022779"/>
    </source>
</evidence>
<dbReference type="InterPro" id="IPR001543">
    <property type="entry name" value="FliN-like_C"/>
</dbReference>
<dbReference type="SUPFAM" id="SSF101801">
    <property type="entry name" value="Surface presentation of antigens (SPOA)"/>
    <property type="match status" value="1"/>
</dbReference>
<keyword evidence="10" id="KW-0966">Cell projection</keyword>
<evidence type="ECO:0000256" key="7">
    <source>
        <dbReference type="SAM" id="MobiDB-lite"/>
    </source>
</evidence>
<dbReference type="InterPro" id="IPR051469">
    <property type="entry name" value="FliN/MopA/SpaO"/>
</dbReference>
<dbReference type="InterPro" id="IPR028976">
    <property type="entry name" value="CheC-like_sf"/>
</dbReference>
<dbReference type="InterPro" id="IPR001172">
    <property type="entry name" value="FliN_T3SS_HrcQb"/>
</dbReference>
<dbReference type="InterPro" id="IPR036429">
    <property type="entry name" value="SpoA-like_sf"/>
</dbReference>
<keyword evidence="3" id="KW-1003">Cell membrane</keyword>
<comment type="subcellular location">
    <subcellularLocation>
        <location evidence="1">Cell membrane</location>
        <topology evidence="1">Peripheral membrane protein</topology>
        <orientation evidence="1">Cytoplasmic side</orientation>
    </subcellularLocation>
</comment>
<keyword evidence="6" id="KW-0472">Membrane</keyword>
<dbReference type="InterPro" id="IPR012826">
    <property type="entry name" value="FliN"/>
</dbReference>
<dbReference type="GO" id="GO:0016787">
    <property type="term" value="F:hydrolase activity"/>
    <property type="evidence" value="ECO:0007669"/>
    <property type="project" value="InterPro"/>
</dbReference>
<evidence type="ECO:0000256" key="3">
    <source>
        <dbReference type="ARBA" id="ARBA00022475"/>
    </source>
</evidence>
<dbReference type="RefSeq" id="WP_134213678.1">
    <property type="nucleotide sequence ID" value="NZ_QFFZ01000017.1"/>
</dbReference>
<feature type="region of interest" description="Disordered" evidence="7">
    <location>
        <begin position="44"/>
        <end position="75"/>
    </location>
</feature>
<name>A0A4Y7RQL6_9FIRM</name>
<organism evidence="10 11">
    <name type="scientific">Pelotomaculum propionicicum</name>
    <dbReference type="NCBI Taxonomy" id="258475"/>
    <lineage>
        <taxon>Bacteria</taxon>
        <taxon>Bacillati</taxon>
        <taxon>Bacillota</taxon>
        <taxon>Clostridia</taxon>
        <taxon>Eubacteriales</taxon>
        <taxon>Desulfotomaculaceae</taxon>
        <taxon>Pelotomaculum</taxon>
    </lineage>
</organism>
<dbReference type="Pfam" id="PF01052">
    <property type="entry name" value="FliMN_C"/>
    <property type="match status" value="1"/>
</dbReference>
<dbReference type="PRINTS" id="PR00956">
    <property type="entry name" value="FLGMOTORFLIN"/>
</dbReference>
<dbReference type="SUPFAM" id="SSF103039">
    <property type="entry name" value="CheC-like"/>
    <property type="match status" value="1"/>
</dbReference>
<dbReference type="AlphaFoldDB" id="A0A4Y7RQL6"/>
<evidence type="ECO:0000256" key="1">
    <source>
        <dbReference type="ARBA" id="ARBA00004413"/>
    </source>
</evidence>
<protein>
    <submittedName>
        <fullName evidence="10">Flagellar motor switch protein FliN</fullName>
    </submittedName>
</protein>
<dbReference type="CDD" id="cd17907">
    <property type="entry name" value="FliY_FliN-Y"/>
    <property type="match status" value="1"/>
</dbReference>
<accession>A0A4Y7RQL6</accession>
<dbReference type="GO" id="GO:0003774">
    <property type="term" value="F:cytoskeletal motor activity"/>
    <property type="evidence" value="ECO:0007669"/>
    <property type="project" value="InterPro"/>
</dbReference>
<feature type="domain" description="CheC-like protein" evidence="9">
    <location>
        <begin position="76"/>
        <end position="112"/>
    </location>
</feature>
<sequence>MSNRLLKQEEIDALLNAQDAEPSQPESADADFVEIPLQEVLAQEGISGEPEPASAAVETSAIESGAKEPEAGLTDEQKDALGEVGNICMGSASTTLSMLLNQKVNITSPRVTITSLKELFDSFAIPHITIFVRFIEGLSGFNLLIMKIQDAAVLADLMMGGDGSNITEELNEIGVSAASEAMNQMIGSASTSMATMFNRTVNISPPETRVCHNSEDLDYLNITTEGPIVTVWFDMSIGDILYTQIMQVMGLDTAREEAGLILGQLFGEEAVTPPAEEESQPVDLADSSASGEIVQPAGFEEFLMEVPAEAAPFAAAEPELPQEPPAVKPVKAVPRPSSPARPVTAPPGFDQQRLDMILDIPLKVTVLLGRTRWPIKDILGLSPGSVVEMQSLVDEPVEVLVNGTLVATGEVVVVNENFGVRITNIIGPEERIKNLNR</sequence>
<feature type="domain" description="CheC-like protein" evidence="9">
    <location>
        <begin position="176"/>
        <end position="207"/>
    </location>
</feature>
<evidence type="ECO:0000313" key="10">
    <source>
        <dbReference type="EMBL" id="TEB11131.1"/>
    </source>
</evidence>
<dbReference type="NCBIfam" id="NF005995">
    <property type="entry name" value="PRK08119.1"/>
    <property type="match status" value="1"/>
</dbReference>
<keyword evidence="4" id="KW-0145">Chemotaxis</keyword>
<evidence type="ECO:0000256" key="4">
    <source>
        <dbReference type="ARBA" id="ARBA00022500"/>
    </source>
</evidence>
<gene>
    <name evidence="10" type="primary">fliN_1</name>
    <name evidence="10" type="ORF">Pmgp_01827</name>
</gene>
<dbReference type="OrthoDB" id="9773459at2"/>
<comment type="similarity">
    <text evidence="2">Belongs to the FliN/MopA/SpaO family.</text>
</comment>
<feature type="domain" description="Flagellar motor switch protein FliN-like C-terminal" evidence="8">
    <location>
        <begin position="356"/>
        <end position="426"/>
    </location>
</feature>
<dbReference type="Gene3D" id="2.30.330.10">
    <property type="entry name" value="SpoA-like"/>
    <property type="match status" value="1"/>
</dbReference>
<dbReference type="PANTHER" id="PTHR43484:SF1">
    <property type="entry name" value="FLAGELLAR MOTOR SWITCH PROTEIN FLIN"/>
    <property type="match status" value="1"/>
</dbReference>
<dbReference type="GO" id="GO:0071973">
    <property type="term" value="P:bacterial-type flagellum-dependent cell motility"/>
    <property type="evidence" value="ECO:0007669"/>
    <property type="project" value="InterPro"/>
</dbReference>
<evidence type="ECO:0000259" key="9">
    <source>
        <dbReference type="Pfam" id="PF04509"/>
    </source>
</evidence>
<dbReference type="Proteomes" id="UP000297597">
    <property type="component" value="Unassembled WGS sequence"/>
</dbReference>
<evidence type="ECO:0000313" key="11">
    <source>
        <dbReference type="Proteomes" id="UP000297597"/>
    </source>
</evidence>
<keyword evidence="10" id="KW-0969">Cilium</keyword>
<proteinExistence type="inferred from homology"/>
<dbReference type="InterPro" id="IPR007597">
    <property type="entry name" value="CheC"/>
</dbReference>
<keyword evidence="5" id="KW-0283">Flagellar rotation</keyword>
<comment type="caution">
    <text evidence="10">The sequence shown here is derived from an EMBL/GenBank/DDBJ whole genome shotgun (WGS) entry which is preliminary data.</text>
</comment>
<evidence type="ECO:0000256" key="6">
    <source>
        <dbReference type="ARBA" id="ARBA00023136"/>
    </source>
</evidence>
<dbReference type="GO" id="GO:0006935">
    <property type="term" value="P:chemotaxis"/>
    <property type="evidence" value="ECO:0007669"/>
    <property type="project" value="UniProtKB-KW"/>
</dbReference>
<dbReference type="Gene3D" id="3.40.1550.10">
    <property type="entry name" value="CheC-like"/>
    <property type="match status" value="1"/>
</dbReference>